<dbReference type="PROSITE" id="PS51077">
    <property type="entry name" value="HTH_ICLR"/>
    <property type="match status" value="1"/>
</dbReference>
<keyword evidence="1" id="KW-0805">Transcription regulation</keyword>
<dbReference type="InterPro" id="IPR036390">
    <property type="entry name" value="WH_DNA-bd_sf"/>
</dbReference>
<dbReference type="SMART" id="SM00346">
    <property type="entry name" value="HTH_ICLR"/>
    <property type="match status" value="1"/>
</dbReference>
<evidence type="ECO:0000256" key="1">
    <source>
        <dbReference type="ARBA" id="ARBA00023015"/>
    </source>
</evidence>
<feature type="domain" description="IclR-ED" evidence="5">
    <location>
        <begin position="72"/>
        <end position="256"/>
    </location>
</feature>
<dbReference type="Proteomes" id="UP000515823">
    <property type="component" value="Chromosome"/>
</dbReference>
<evidence type="ECO:0000256" key="3">
    <source>
        <dbReference type="ARBA" id="ARBA00023163"/>
    </source>
</evidence>
<dbReference type="InterPro" id="IPR029016">
    <property type="entry name" value="GAF-like_dom_sf"/>
</dbReference>
<evidence type="ECO:0000259" key="4">
    <source>
        <dbReference type="PROSITE" id="PS51077"/>
    </source>
</evidence>
<dbReference type="InterPro" id="IPR014757">
    <property type="entry name" value="Tscrpt_reg_IclR_C"/>
</dbReference>
<sequence length="256" mass="28642">MSDEIVIVPAVMRALNVIEALFSGTTPKSLSDLSKELDIPTASLFRIMKNLAKREYVTVLEGNPVRYTIGHKPFQLVTEYRSRLDQKDVIKPVMQELTAKTNQTAQYAVFQNGQFIYIEQVLSAAELNIIAQLYMPLEVNASAGAKVILANQPEELIDQYLSGILLHKRTVHTIDEIEAFKRELELTKKRGFGMDNEEFTIGIGCMAVPVFDGDGQCTAAIGVTGYIEEYRNKENFEYIKKCLLEAAGEIKGKLSI</sequence>
<dbReference type="Pfam" id="PF01614">
    <property type="entry name" value="IclR_C"/>
    <property type="match status" value="1"/>
</dbReference>
<dbReference type="AlphaFoldDB" id="A0A7G9G134"/>
<dbReference type="GO" id="GO:0045892">
    <property type="term" value="P:negative regulation of DNA-templated transcription"/>
    <property type="evidence" value="ECO:0007669"/>
    <property type="project" value="TreeGrafter"/>
</dbReference>
<dbReference type="SUPFAM" id="SSF46785">
    <property type="entry name" value="Winged helix' DNA-binding domain"/>
    <property type="match status" value="1"/>
</dbReference>
<organism evidence="6 7">
    <name type="scientific">Qiania dongpingensis</name>
    <dbReference type="NCBI Taxonomy" id="2763669"/>
    <lineage>
        <taxon>Bacteria</taxon>
        <taxon>Bacillati</taxon>
        <taxon>Bacillota</taxon>
        <taxon>Clostridia</taxon>
        <taxon>Lachnospirales</taxon>
        <taxon>Lachnospiraceae</taxon>
        <taxon>Qiania</taxon>
    </lineage>
</organism>
<gene>
    <name evidence="6" type="ORF">H9Q78_08510</name>
</gene>
<dbReference type="GO" id="GO:0003700">
    <property type="term" value="F:DNA-binding transcription factor activity"/>
    <property type="evidence" value="ECO:0007669"/>
    <property type="project" value="TreeGrafter"/>
</dbReference>
<dbReference type="Gene3D" id="1.10.10.10">
    <property type="entry name" value="Winged helix-like DNA-binding domain superfamily/Winged helix DNA-binding domain"/>
    <property type="match status" value="1"/>
</dbReference>
<proteinExistence type="predicted"/>
<keyword evidence="3" id="KW-0804">Transcription</keyword>
<dbReference type="RefSeq" id="WP_249300962.1">
    <property type="nucleotide sequence ID" value="NZ_CP060634.1"/>
</dbReference>
<dbReference type="InterPro" id="IPR005471">
    <property type="entry name" value="Tscrpt_reg_IclR_N"/>
</dbReference>
<feature type="domain" description="HTH iclR-type" evidence="4">
    <location>
        <begin position="8"/>
        <end position="71"/>
    </location>
</feature>
<keyword evidence="2" id="KW-0238">DNA-binding</keyword>
<dbReference type="InterPro" id="IPR036388">
    <property type="entry name" value="WH-like_DNA-bd_sf"/>
</dbReference>
<dbReference type="Gene3D" id="3.30.450.40">
    <property type="match status" value="1"/>
</dbReference>
<dbReference type="EMBL" id="CP060634">
    <property type="protein sequence ID" value="QNM04516.1"/>
    <property type="molecule type" value="Genomic_DNA"/>
</dbReference>
<dbReference type="PANTHER" id="PTHR30136">
    <property type="entry name" value="HELIX-TURN-HELIX TRANSCRIPTIONAL REGULATOR, ICLR FAMILY"/>
    <property type="match status" value="1"/>
</dbReference>
<dbReference type="GO" id="GO:0003677">
    <property type="term" value="F:DNA binding"/>
    <property type="evidence" value="ECO:0007669"/>
    <property type="project" value="UniProtKB-KW"/>
</dbReference>
<reference evidence="6 7" key="1">
    <citation type="submission" date="2020-08" db="EMBL/GenBank/DDBJ databases">
        <authorList>
            <person name="Liu C."/>
            <person name="Sun Q."/>
        </authorList>
    </citation>
    <scope>NUCLEOTIDE SEQUENCE [LARGE SCALE GENOMIC DNA]</scope>
    <source>
        <strain evidence="6 7">NSJ-38</strain>
    </source>
</reference>
<dbReference type="KEGG" id="qdo:H9Q78_08510"/>
<dbReference type="SUPFAM" id="SSF55781">
    <property type="entry name" value="GAF domain-like"/>
    <property type="match status" value="1"/>
</dbReference>
<protein>
    <submittedName>
        <fullName evidence="6">IclR family transcriptional regulator</fullName>
    </submittedName>
</protein>
<evidence type="ECO:0000313" key="7">
    <source>
        <dbReference type="Proteomes" id="UP000515823"/>
    </source>
</evidence>
<accession>A0A7G9G134</accession>
<dbReference type="InterPro" id="IPR050707">
    <property type="entry name" value="HTH_MetabolicPath_Reg"/>
</dbReference>
<keyword evidence="7" id="KW-1185">Reference proteome</keyword>
<dbReference type="PROSITE" id="PS51078">
    <property type="entry name" value="ICLR_ED"/>
    <property type="match status" value="1"/>
</dbReference>
<evidence type="ECO:0000313" key="6">
    <source>
        <dbReference type="EMBL" id="QNM04516.1"/>
    </source>
</evidence>
<name>A0A7G9G134_9FIRM</name>
<dbReference type="PANTHER" id="PTHR30136:SF7">
    <property type="entry name" value="HTH-TYPE TRANSCRIPTIONAL REGULATOR KDGR-RELATED"/>
    <property type="match status" value="1"/>
</dbReference>
<evidence type="ECO:0000256" key="2">
    <source>
        <dbReference type="ARBA" id="ARBA00023125"/>
    </source>
</evidence>
<dbReference type="Pfam" id="PF09339">
    <property type="entry name" value="HTH_IclR"/>
    <property type="match status" value="1"/>
</dbReference>
<evidence type="ECO:0000259" key="5">
    <source>
        <dbReference type="PROSITE" id="PS51078"/>
    </source>
</evidence>